<feature type="transmembrane region" description="Helical" evidence="1">
    <location>
        <begin position="111"/>
        <end position="137"/>
    </location>
</feature>
<dbReference type="EMBL" id="SWKV01000038">
    <property type="protein sequence ID" value="KAF3038067.1"/>
    <property type="molecule type" value="Genomic_DNA"/>
</dbReference>
<keyword evidence="3" id="KW-1185">Reference proteome</keyword>
<evidence type="ECO:0000313" key="3">
    <source>
        <dbReference type="Proteomes" id="UP000758155"/>
    </source>
</evidence>
<protein>
    <submittedName>
        <fullName evidence="2">Uncharacterized protein</fullName>
    </submittedName>
</protein>
<dbReference type="AlphaFoldDB" id="A0A9P4WPJ4"/>
<dbReference type="Proteomes" id="UP000758155">
    <property type="component" value="Unassembled WGS sequence"/>
</dbReference>
<organism evidence="2 3">
    <name type="scientific">Didymella heteroderae</name>
    <dbReference type="NCBI Taxonomy" id="1769908"/>
    <lineage>
        <taxon>Eukaryota</taxon>
        <taxon>Fungi</taxon>
        <taxon>Dikarya</taxon>
        <taxon>Ascomycota</taxon>
        <taxon>Pezizomycotina</taxon>
        <taxon>Dothideomycetes</taxon>
        <taxon>Pleosporomycetidae</taxon>
        <taxon>Pleosporales</taxon>
        <taxon>Pleosporineae</taxon>
        <taxon>Didymellaceae</taxon>
        <taxon>Didymella</taxon>
    </lineage>
</organism>
<reference evidence="2" key="1">
    <citation type="submission" date="2019-04" db="EMBL/GenBank/DDBJ databases">
        <title>Sequencing of skin fungus with MAO and IRED activity.</title>
        <authorList>
            <person name="Marsaioli A.J."/>
            <person name="Bonatto J.M.C."/>
            <person name="Reis Junior O."/>
        </authorList>
    </citation>
    <scope>NUCLEOTIDE SEQUENCE</scope>
    <source>
        <strain evidence="2">28M1</strain>
    </source>
</reference>
<name>A0A9P4WPJ4_9PLEO</name>
<gene>
    <name evidence="2" type="ORF">E8E12_000260</name>
</gene>
<keyword evidence="1" id="KW-0812">Transmembrane</keyword>
<keyword evidence="1" id="KW-0472">Membrane</keyword>
<sequence length="212" mass="23314">MSLDDYSRNNVPIVELSAAIEGSTTTIGSFTGYSRLLNLDSSTFLDESSGRTMRYSQSFAESSNMTELELCLSAIYNTVTTMHPAALSKGINRTPIRYVSTRYVYRNTVSWTILSILAQIAALVIFACTIWQVIYWAKATLSLETSVQDRDLLTPLKLAAYSASIADDLKSIMRDDENGSLRVPKGDEVYLGPAGIMAPAPVVHEEPESQSH</sequence>
<evidence type="ECO:0000313" key="2">
    <source>
        <dbReference type="EMBL" id="KAF3038067.1"/>
    </source>
</evidence>
<comment type="caution">
    <text evidence="2">The sequence shown here is derived from an EMBL/GenBank/DDBJ whole genome shotgun (WGS) entry which is preliminary data.</text>
</comment>
<accession>A0A9P4WPJ4</accession>
<evidence type="ECO:0000256" key="1">
    <source>
        <dbReference type="SAM" id="Phobius"/>
    </source>
</evidence>
<keyword evidence="1" id="KW-1133">Transmembrane helix</keyword>
<proteinExistence type="predicted"/>